<name>A0ABN9IAW9_9RALS</name>
<proteinExistence type="predicted"/>
<keyword evidence="1" id="KW-0812">Transmembrane</keyword>
<keyword evidence="1" id="KW-1133">Transmembrane helix</keyword>
<dbReference type="Proteomes" id="UP001189813">
    <property type="component" value="Unassembled WGS sequence"/>
</dbReference>
<evidence type="ECO:0000313" key="3">
    <source>
        <dbReference type="Proteomes" id="UP001189813"/>
    </source>
</evidence>
<feature type="transmembrane region" description="Helical" evidence="1">
    <location>
        <begin position="12"/>
        <end position="33"/>
    </location>
</feature>
<dbReference type="RefSeq" id="WP_316663389.1">
    <property type="nucleotide sequence ID" value="NZ_CATZBU010000001.1"/>
</dbReference>
<evidence type="ECO:0000313" key="2">
    <source>
        <dbReference type="EMBL" id="CAJ0775644.1"/>
    </source>
</evidence>
<protein>
    <submittedName>
        <fullName evidence="2">Uncharacterized protein</fullName>
    </submittedName>
</protein>
<gene>
    <name evidence="2" type="ORF">LMG19083_00058</name>
</gene>
<dbReference type="EMBL" id="CATZBU010000001">
    <property type="protein sequence ID" value="CAJ0775644.1"/>
    <property type="molecule type" value="Genomic_DNA"/>
</dbReference>
<comment type="caution">
    <text evidence="2">The sequence shown here is derived from an EMBL/GenBank/DDBJ whole genome shotgun (WGS) entry which is preliminary data.</text>
</comment>
<sequence>MSLHLRPARQDGAILIESLIALAVLSVGAATFFRAFDYLEGLGHAASQLGAAGRSTLEQTQTH</sequence>
<keyword evidence="3" id="KW-1185">Reference proteome</keyword>
<reference evidence="2 3" key="1">
    <citation type="submission" date="2023-07" db="EMBL/GenBank/DDBJ databases">
        <authorList>
            <person name="Peeters C."/>
        </authorList>
    </citation>
    <scope>NUCLEOTIDE SEQUENCE [LARGE SCALE GENOMIC DNA]</scope>
    <source>
        <strain evidence="2 3">LMG 19083</strain>
    </source>
</reference>
<accession>A0ABN9IAW9</accession>
<keyword evidence="1" id="KW-0472">Membrane</keyword>
<evidence type="ECO:0000256" key="1">
    <source>
        <dbReference type="SAM" id="Phobius"/>
    </source>
</evidence>
<organism evidence="2 3">
    <name type="scientific">Ralstonia psammae</name>
    <dbReference type="NCBI Taxonomy" id="3058598"/>
    <lineage>
        <taxon>Bacteria</taxon>
        <taxon>Pseudomonadati</taxon>
        <taxon>Pseudomonadota</taxon>
        <taxon>Betaproteobacteria</taxon>
        <taxon>Burkholderiales</taxon>
        <taxon>Burkholderiaceae</taxon>
        <taxon>Ralstonia</taxon>
    </lineage>
</organism>